<evidence type="ECO:0000256" key="2">
    <source>
        <dbReference type="SAM" id="SignalP"/>
    </source>
</evidence>
<feature type="chain" id="PRO_5007562168" description="Right handed beta helix domain-containing protein" evidence="2">
    <location>
        <begin position="17"/>
        <end position="468"/>
    </location>
</feature>
<feature type="domain" description="Right handed beta helix" evidence="3">
    <location>
        <begin position="31"/>
        <end position="185"/>
    </location>
</feature>
<dbReference type="Proteomes" id="UP000075714">
    <property type="component" value="Unassembled WGS sequence"/>
</dbReference>
<keyword evidence="2" id="KW-0732">Signal</keyword>
<gene>
    <name evidence="4" type="ORF">GPECTOR_13g723</name>
</gene>
<dbReference type="OrthoDB" id="551872at2759"/>
<reference evidence="5" key="1">
    <citation type="journal article" date="2016" name="Nat. Commun.">
        <title>The Gonium pectorale genome demonstrates co-option of cell cycle regulation during the evolution of multicellularity.</title>
        <authorList>
            <person name="Hanschen E.R."/>
            <person name="Marriage T.N."/>
            <person name="Ferris P.J."/>
            <person name="Hamaji T."/>
            <person name="Toyoda A."/>
            <person name="Fujiyama A."/>
            <person name="Neme R."/>
            <person name="Noguchi H."/>
            <person name="Minakuchi Y."/>
            <person name="Suzuki M."/>
            <person name="Kawai-Toyooka H."/>
            <person name="Smith D.R."/>
            <person name="Sparks H."/>
            <person name="Anderson J."/>
            <person name="Bakaric R."/>
            <person name="Luria V."/>
            <person name="Karger A."/>
            <person name="Kirschner M.W."/>
            <person name="Durand P.M."/>
            <person name="Michod R.E."/>
            <person name="Nozaki H."/>
            <person name="Olson B.J."/>
        </authorList>
    </citation>
    <scope>NUCLEOTIDE SEQUENCE [LARGE SCALE GENOMIC DNA]</scope>
    <source>
        <strain evidence="5">NIES-2863</strain>
    </source>
</reference>
<evidence type="ECO:0000259" key="3">
    <source>
        <dbReference type="Pfam" id="PF13229"/>
    </source>
</evidence>
<sequence>MAAWTAAACWWLRAQACSWFKDAAVVLAHGEGSRVRLEGCKIESLGGTCSSSDCVLARRGGRAELVRCDLSGASGSGLRSEGAGSYACAARTTSQRNGCAGFAAELRGRLEADECTAQHNDVVGFLALQGGVTDTSRTCVALGNTMHGFAAIGDSSRLTAGAGCRADRNGKHGFLVSGTASQLDVGPGCKAERNGITGFSSVAGGRLQAGDGCEALHNADCGFAADGQGSVLVTGPQCRAKGNKEVGFMAGGGASVELGEHNEADVNGNGIAVQGAGSKLSTQAVCCARGNKSCGFKAVSSGVLEAGERCYAAGNADEGYVSSSGTLVIGAGSQAHVNMSHGFYATDGGMLDGSAGKLHAKGNGGTHRSHAGASSCHGFFCEGLLSRLLVGPCSKSVGSMSSGFAVSKQGDMIVASGAKPSENMDWGFYASGRRSVIQVEPDARLEGNHKGGIKAEAGGKVNGIPKAK</sequence>
<name>A0A150GMY9_GONPE</name>
<evidence type="ECO:0000313" key="4">
    <source>
        <dbReference type="EMBL" id="KXZ51236.1"/>
    </source>
</evidence>
<feature type="signal peptide" evidence="2">
    <location>
        <begin position="1"/>
        <end position="16"/>
    </location>
</feature>
<dbReference type="Pfam" id="PF13229">
    <property type="entry name" value="Beta_helix"/>
    <property type="match status" value="1"/>
</dbReference>
<dbReference type="InterPro" id="IPR039448">
    <property type="entry name" value="Beta_helix"/>
</dbReference>
<comment type="caution">
    <text evidence="4">The sequence shown here is derived from an EMBL/GenBank/DDBJ whole genome shotgun (WGS) entry which is preliminary data.</text>
</comment>
<evidence type="ECO:0000256" key="1">
    <source>
        <dbReference type="SAM" id="MobiDB-lite"/>
    </source>
</evidence>
<dbReference type="EMBL" id="LSYV01000014">
    <property type="protein sequence ID" value="KXZ51236.1"/>
    <property type="molecule type" value="Genomic_DNA"/>
</dbReference>
<feature type="region of interest" description="Disordered" evidence="1">
    <location>
        <begin position="447"/>
        <end position="468"/>
    </location>
</feature>
<proteinExistence type="predicted"/>
<evidence type="ECO:0000313" key="5">
    <source>
        <dbReference type="Proteomes" id="UP000075714"/>
    </source>
</evidence>
<accession>A0A150GMY9</accession>
<organism evidence="4 5">
    <name type="scientific">Gonium pectorale</name>
    <name type="common">Green alga</name>
    <dbReference type="NCBI Taxonomy" id="33097"/>
    <lineage>
        <taxon>Eukaryota</taxon>
        <taxon>Viridiplantae</taxon>
        <taxon>Chlorophyta</taxon>
        <taxon>core chlorophytes</taxon>
        <taxon>Chlorophyceae</taxon>
        <taxon>CS clade</taxon>
        <taxon>Chlamydomonadales</taxon>
        <taxon>Volvocaceae</taxon>
        <taxon>Gonium</taxon>
    </lineage>
</organism>
<keyword evidence="5" id="KW-1185">Reference proteome</keyword>
<dbReference type="AlphaFoldDB" id="A0A150GMY9"/>
<protein>
    <recommendedName>
        <fullName evidence="3">Right handed beta helix domain-containing protein</fullName>
    </recommendedName>
</protein>